<dbReference type="EMBL" id="KV460216">
    <property type="protein sequence ID" value="OBT98580.1"/>
    <property type="molecule type" value="Genomic_DNA"/>
</dbReference>
<dbReference type="PANTHER" id="PTHR10039">
    <property type="entry name" value="AMELOGENIN"/>
    <property type="match status" value="1"/>
</dbReference>
<dbReference type="SUPFAM" id="SSF52540">
    <property type="entry name" value="P-loop containing nucleoside triphosphate hydrolases"/>
    <property type="match status" value="1"/>
</dbReference>
<feature type="domain" description="Nephrocystin 3-like N-terminal" evidence="3">
    <location>
        <begin position="199"/>
        <end position="360"/>
    </location>
</feature>
<dbReference type="Proteomes" id="UP000091956">
    <property type="component" value="Unassembled WGS sequence"/>
</dbReference>
<accession>A0A1B8GRZ8</accession>
<evidence type="ECO:0000313" key="4">
    <source>
        <dbReference type="EMBL" id="OBT98580.1"/>
    </source>
</evidence>
<dbReference type="Pfam" id="PF24883">
    <property type="entry name" value="NPHP3_N"/>
    <property type="match status" value="1"/>
</dbReference>
<keyword evidence="5" id="KW-1185">Reference proteome</keyword>
<protein>
    <recommendedName>
        <fullName evidence="3">Nephrocystin 3-like N-terminal domain-containing protein</fullName>
    </recommendedName>
</protein>
<evidence type="ECO:0000259" key="3">
    <source>
        <dbReference type="Pfam" id="PF24883"/>
    </source>
</evidence>
<evidence type="ECO:0000256" key="2">
    <source>
        <dbReference type="SAM" id="MobiDB-lite"/>
    </source>
</evidence>
<dbReference type="STRING" id="342668.A0A1B8GRZ8"/>
<feature type="compositionally biased region" description="Acidic residues" evidence="2">
    <location>
        <begin position="544"/>
        <end position="597"/>
    </location>
</feature>
<dbReference type="InterPro" id="IPR027417">
    <property type="entry name" value="P-loop_NTPase"/>
</dbReference>
<dbReference type="RefSeq" id="XP_018132313.1">
    <property type="nucleotide sequence ID" value="XM_018273014.2"/>
</dbReference>
<dbReference type="AlphaFoldDB" id="A0A1B8GRZ8"/>
<feature type="region of interest" description="Disordered" evidence="2">
    <location>
        <begin position="540"/>
        <end position="597"/>
    </location>
</feature>
<dbReference type="OrthoDB" id="194358at2759"/>
<dbReference type="PANTHER" id="PTHR10039:SF16">
    <property type="entry name" value="GPI INOSITOL-DEACYLASE"/>
    <property type="match status" value="1"/>
</dbReference>
<keyword evidence="1" id="KW-0677">Repeat</keyword>
<name>A0A1B8GRZ8_9PEZI</name>
<evidence type="ECO:0000256" key="1">
    <source>
        <dbReference type="ARBA" id="ARBA00022737"/>
    </source>
</evidence>
<gene>
    <name evidence="4" type="ORF">VE01_03527</name>
</gene>
<proteinExistence type="predicted"/>
<sequence length="1026" mass="116481">MDSVGTIIAIIQVADRVVGLCKFYIETADGAPLDLRSILIEISSFKAILEFLQFISNLPDAKKSTNLNALFNTDGPIDHSHKLVLELEKLIPSQDRLQAADSKANQPMRNKAKRALITLAWPLKESKAAKLMSEIARCKTTISLTLTTESSQDIKMIKDTTTWIKEDLTDNQKRDISAWFQRTDPSPLHNVAYGHYVVGTGDWMLQSSDWKDWICGDNKFLWIHGIPGAGKTVLASYLIETISKHCRTVRKQYGCMYYYCSYTHNQNEAYPLLHWIVSQLLRKSNSVPITAYEQFKSGLQPSILDLLDILESCLAEFECVFVVIDAVDESMSPRQDLLKMLRDLATDPRFAKIRLLATSREYVDIETALENISCAVSMDNEDVTNDIRSYVQVELQRNIRFLRWPQQLLEEVENTIPTKAKGMFRWAVCQIDRLQRMKPERLIIMEALHNLPKTLDETYERIFLEIPQEDWAVVRQVFEWTLFHSKLYGAKVPCGIVIQALEKNPLSDTYGNGNFYDETTIRELCGCLITISNGRPFGFIGVAETDDEDESEDDNEVSEDEDEYNEDEYDEGADEDYEGDDSEDEENDDDDEVENDDLVFRPPSISFAHYTVLEFLDSERISRSRASYFSFPKDHIPLDSVKAAILIALNPTTYRDGHGSDEEISYSADNFLQNDVDRSINQDSCVIPSNCSDEIRETEDWNNRKLIENFAAYCAASAVLSINHWSEQISRREDLNALVFALYNPSAPHYNPLFYFIRCLEDLHSFISTSTLLYDDKHRYDPGSTFWEIEWKSPPPADVGAIFLLLLWTKNLVFTKQPDHGAQILQAWTTTHLAFEIVVNRQPGKDSARYVFSGQLLEILAQLGFFYPEAFGFFLSYRCKETDPSALLVSYIGSHIHEKNCRQSCPVEVLLQIGADPTGMDYYVAPIQIAVVTSDYEGCRMLLEAGANSNDTGNNFGAKWEDDTYLGQFNALHGDSPLQIFENSQGTPYGNNGNEGMPDGFKLGRIKALLLSHGATSFSIDGDTLM</sequence>
<evidence type="ECO:0000313" key="5">
    <source>
        <dbReference type="Proteomes" id="UP000091956"/>
    </source>
</evidence>
<organism evidence="4 5">
    <name type="scientific">Pseudogymnoascus verrucosus</name>
    <dbReference type="NCBI Taxonomy" id="342668"/>
    <lineage>
        <taxon>Eukaryota</taxon>
        <taxon>Fungi</taxon>
        <taxon>Dikarya</taxon>
        <taxon>Ascomycota</taxon>
        <taxon>Pezizomycotina</taxon>
        <taxon>Leotiomycetes</taxon>
        <taxon>Thelebolales</taxon>
        <taxon>Thelebolaceae</taxon>
        <taxon>Pseudogymnoascus</taxon>
    </lineage>
</organism>
<reference evidence="4 5" key="1">
    <citation type="submission" date="2016-03" db="EMBL/GenBank/DDBJ databases">
        <title>Comparative genomics of Pseudogymnoascus destructans, the fungus causing white-nose syndrome of bats.</title>
        <authorList>
            <person name="Palmer J.M."/>
            <person name="Drees K.P."/>
            <person name="Foster J.T."/>
            <person name="Lindner D.L."/>
        </authorList>
    </citation>
    <scope>NUCLEOTIDE SEQUENCE [LARGE SCALE GENOMIC DNA]</scope>
    <source>
        <strain evidence="4 5">UAMH 10579</strain>
    </source>
</reference>
<dbReference type="Gene3D" id="3.40.50.300">
    <property type="entry name" value="P-loop containing nucleotide triphosphate hydrolases"/>
    <property type="match status" value="1"/>
</dbReference>
<dbReference type="GeneID" id="28836913"/>
<reference evidence="5" key="2">
    <citation type="journal article" date="2018" name="Nat. Commun.">
        <title>Extreme sensitivity to ultraviolet light in the fungal pathogen causing white-nose syndrome of bats.</title>
        <authorList>
            <person name="Palmer J.M."/>
            <person name="Drees K.P."/>
            <person name="Foster J.T."/>
            <person name="Lindner D.L."/>
        </authorList>
    </citation>
    <scope>NUCLEOTIDE SEQUENCE [LARGE SCALE GENOMIC DNA]</scope>
    <source>
        <strain evidence="5">UAMH 10579</strain>
    </source>
</reference>
<dbReference type="InterPro" id="IPR056884">
    <property type="entry name" value="NPHP3-like_N"/>
</dbReference>